<dbReference type="InterPro" id="IPR004676">
    <property type="entry name" value="Cd-R_transporter"/>
</dbReference>
<accession>A0ABT4RBE7</accession>
<reference evidence="2" key="1">
    <citation type="submission" date="2022-10" db="EMBL/GenBank/DDBJ databases">
        <title>The WGS of Solirubrobacter sp. CPCC 204708.</title>
        <authorList>
            <person name="Jiang Z."/>
        </authorList>
    </citation>
    <scope>NUCLEOTIDE SEQUENCE</scope>
    <source>
        <strain evidence="2">CPCC 204708</strain>
    </source>
</reference>
<dbReference type="EMBL" id="JAPCID010000001">
    <property type="protein sequence ID" value="MDA0135866.1"/>
    <property type="molecule type" value="Genomic_DNA"/>
</dbReference>
<dbReference type="Proteomes" id="UP001147700">
    <property type="component" value="Unassembled WGS sequence"/>
</dbReference>
<dbReference type="Pfam" id="PF03596">
    <property type="entry name" value="Cad"/>
    <property type="match status" value="1"/>
</dbReference>
<keyword evidence="1" id="KW-0472">Membrane</keyword>
<sequence length="168" mass="17213">MSTVAQAVGLFVVTNLDDLALLAVLVASGVSFARLVAGQYLAWAAIAVLAAGVVAVVPEDALRWLGLLPIVIGVKELLEREEEQAPLGTPSLAAIAFAGGIDDVGVLPPVFAAADTAVFVAVFAALIVPWCLLARWIATRPPVAAAIERLGRYAVPVALIAVGVAVLI</sequence>
<gene>
    <name evidence="2" type="ORF">OJ962_00035</name>
</gene>
<evidence type="ECO:0000313" key="2">
    <source>
        <dbReference type="EMBL" id="MDA0135866.1"/>
    </source>
</evidence>
<evidence type="ECO:0000256" key="1">
    <source>
        <dbReference type="SAM" id="Phobius"/>
    </source>
</evidence>
<keyword evidence="1" id="KW-0812">Transmembrane</keyword>
<feature type="transmembrane region" description="Helical" evidence="1">
    <location>
        <begin position="40"/>
        <end position="58"/>
    </location>
</feature>
<feature type="transmembrane region" description="Helical" evidence="1">
    <location>
        <begin position="150"/>
        <end position="167"/>
    </location>
</feature>
<name>A0ABT4RBE7_9ACTN</name>
<proteinExistence type="predicted"/>
<feature type="transmembrane region" description="Helical" evidence="1">
    <location>
        <begin position="6"/>
        <end position="28"/>
    </location>
</feature>
<protein>
    <submittedName>
        <fullName evidence="2">Cadmium resistance transporter</fullName>
    </submittedName>
</protein>
<evidence type="ECO:0000313" key="3">
    <source>
        <dbReference type="Proteomes" id="UP001147700"/>
    </source>
</evidence>
<keyword evidence="3" id="KW-1185">Reference proteome</keyword>
<comment type="caution">
    <text evidence="2">The sequence shown here is derived from an EMBL/GenBank/DDBJ whole genome shotgun (WGS) entry which is preliminary data.</text>
</comment>
<keyword evidence="1" id="KW-1133">Transmembrane helix</keyword>
<organism evidence="2 3">
    <name type="scientific">Solirubrobacter deserti</name>
    <dbReference type="NCBI Taxonomy" id="2282478"/>
    <lineage>
        <taxon>Bacteria</taxon>
        <taxon>Bacillati</taxon>
        <taxon>Actinomycetota</taxon>
        <taxon>Thermoleophilia</taxon>
        <taxon>Solirubrobacterales</taxon>
        <taxon>Solirubrobacteraceae</taxon>
        <taxon>Solirubrobacter</taxon>
    </lineage>
</organism>
<feature type="transmembrane region" description="Helical" evidence="1">
    <location>
        <begin position="117"/>
        <end position="138"/>
    </location>
</feature>
<dbReference type="RefSeq" id="WP_202954842.1">
    <property type="nucleotide sequence ID" value="NZ_JAPCID010000001.1"/>
</dbReference>